<dbReference type="PANTHER" id="PTHR12526:SF629">
    <property type="entry name" value="TEICHURONIC ACID BIOSYNTHESIS GLYCOSYLTRANSFERASE TUAH-RELATED"/>
    <property type="match status" value="1"/>
</dbReference>
<evidence type="ECO:0000256" key="2">
    <source>
        <dbReference type="ARBA" id="ARBA00022679"/>
    </source>
</evidence>
<dbReference type="SUPFAM" id="SSF53756">
    <property type="entry name" value="UDP-Glycosyltransferase/glycogen phosphorylase"/>
    <property type="match status" value="1"/>
</dbReference>
<dbReference type="AlphaFoldDB" id="A0A0F3RT71"/>
<dbReference type="GO" id="GO:0016757">
    <property type="term" value="F:glycosyltransferase activity"/>
    <property type="evidence" value="ECO:0007669"/>
    <property type="project" value="UniProtKB-KW"/>
</dbReference>
<dbReference type="Pfam" id="PF00534">
    <property type="entry name" value="Glycos_transf_1"/>
    <property type="match status" value="1"/>
</dbReference>
<reference evidence="5 6" key="1">
    <citation type="submission" date="2015-03" db="EMBL/GenBank/DDBJ databases">
        <authorList>
            <person name="Zheng J."/>
            <person name="Ganezle M."/>
        </authorList>
    </citation>
    <scope>NUCLEOTIDE SEQUENCE [LARGE SCALE GENOMIC DNA]</scope>
    <source>
        <strain evidence="5 6">LP38</strain>
    </source>
</reference>
<evidence type="ECO:0000259" key="3">
    <source>
        <dbReference type="Pfam" id="PF00534"/>
    </source>
</evidence>
<dbReference type="Gene3D" id="3.40.50.2000">
    <property type="entry name" value="Glycogen Phosphorylase B"/>
    <property type="match status" value="2"/>
</dbReference>
<dbReference type="EMBL" id="BJZI01000043">
    <property type="protein sequence ID" value="GEO67711.1"/>
    <property type="molecule type" value="Genomic_DNA"/>
</dbReference>
<gene>
    <name evidence="4" type="primary">gtf1</name>
    <name evidence="4" type="ORF">LSP04_21300</name>
    <name evidence="5" type="ORF">VC81_04255</name>
</gene>
<feature type="domain" description="Glycosyl transferase family 1" evidence="3">
    <location>
        <begin position="294"/>
        <end position="445"/>
    </location>
</feature>
<evidence type="ECO:0000313" key="6">
    <source>
        <dbReference type="Proteomes" id="UP000033491"/>
    </source>
</evidence>
<dbReference type="PATRIC" id="fig|216463.3.peg.2681"/>
<accession>A0A0F3RT71</accession>
<keyword evidence="7" id="KW-1185">Reference proteome</keyword>
<sequence>MIFFVNGTIGMGNSGVEHAEFYRGKVLTQAGLPFRYLFYRLNRDLQAPMKRWGLANDQVINMWEYFTLGEDYLKHGVQTFYEHSTKLVIDSTNTHRKRDTYTVSGLHVIDHMIKHPDKHKKTNILMVGSNHVELFNMNTGLKMADFQFYDDPHRKVIIRNIHLYHQAGGRHLFFSNGMQLIRYFFQRLNIAYHEKNVYMIDRGIDPEVALFAMHSDKLKVIDVIHADQLNNRKDPRYPLFNNYNEYLLTHLDQVDKMVVATERQRQDMLVDFPDRGDQIVTIPVGGVRDNPQIDPNKQPGDPIKFITASRLAIEKHVDFIVKALVKLHDEDGVNLTLDIYGAGEEEKRIKTAIEDGHAGDYIHVKGLSAELEKLYPQYDAYISGSYSEGFGLTYIEAMNAGLPIVTFNARFGAQELVDEGQNGFLADFNRTDADYSVEQLHQALKRFMAANYHDLVAHTKAKVERYQDHVIAEDWRKLIDAL</sequence>
<dbReference type="Proteomes" id="UP000033491">
    <property type="component" value="Unassembled WGS sequence"/>
</dbReference>
<reference evidence="4 7" key="2">
    <citation type="submission" date="2019-07" db="EMBL/GenBank/DDBJ databases">
        <title>Whole genome shotgun sequence of Lactobacillus spicheri NBRC 107155.</title>
        <authorList>
            <person name="Hosoyama A."/>
            <person name="Uohara A."/>
            <person name="Ohji S."/>
            <person name="Ichikawa N."/>
        </authorList>
    </citation>
    <scope>NUCLEOTIDE SEQUENCE [LARGE SCALE GENOMIC DNA]</scope>
    <source>
        <strain evidence="4 7">NBRC 107155</strain>
    </source>
</reference>
<dbReference type="RefSeq" id="WP_045806924.1">
    <property type="nucleotide sequence ID" value="NZ_BJZI01000043.1"/>
</dbReference>
<dbReference type="PANTHER" id="PTHR12526">
    <property type="entry name" value="GLYCOSYLTRANSFERASE"/>
    <property type="match status" value="1"/>
</dbReference>
<dbReference type="STRING" id="216463.VC81_04255"/>
<name>A0A0F3RT71_9LACO</name>
<dbReference type="OrthoDB" id="9765175at2"/>
<keyword evidence="2 5" id="KW-0808">Transferase</keyword>
<proteinExistence type="predicted"/>
<comment type="caution">
    <text evidence="5">The sequence shown here is derived from an EMBL/GenBank/DDBJ whole genome shotgun (WGS) entry which is preliminary data.</text>
</comment>
<evidence type="ECO:0000313" key="5">
    <source>
        <dbReference type="EMBL" id="KJW13223.1"/>
    </source>
</evidence>
<dbReference type="EMBL" id="JZCR01000009">
    <property type="protein sequence ID" value="KJW13223.1"/>
    <property type="molecule type" value="Genomic_DNA"/>
</dbReference>
<protein>
    <submittedName>
        <fullName evidence="5">Glycosyl transferase</fullName>
    </submittedName>
    <submittedName>
        <fullName evidence="4">Glycosyltransferase Gtf1</fullName>
    </submittedName>
</protein>
<evidence type="ECO:0000313" key="7">
    <source>
        <dbReference type="Proteomes" id="UP000321691"/>
    </source>
</evidence>
<keyword evidence="1" id="KW-0328">Glycosyltransferase</keyword>
<dbReference type="Proteomes" id="UP000321691">
    <property type="component" value="Unassembled WGS sequence"/>
</dbReference>
<organism evidence="5 6">
    <name type="scientific">Levilactobacillus spicheri</name>
    <dbReference type="NCBI Taxonomy" id="216463"/>
    <lineage>
        <taxon>Bacteria</taxon>
        <taxon>Bacillati</taxon>
        <taxon>Bacillota</taxon>
        <taxon>Bacilli</taxon>
        <taxon>Lactobacillales</taxon>
        <taxon>Lactobacillaceae</taxon>
        <taxon>Levilactobacillus</taxon>
    </lineage>
</organism>
<evidence type="ECO:0000313" key="4">
    <source>
        <dbReference type="EMBL" id="GEO67711.1"/>
    </source>
</evidence>
<evidence type="ECO:0000256" key="1">
    <source>
        <dbReference type="ARBA" id="ARBA00022676"/>
    </source>
</evidence>
<dbReference type="InterPro" id="IPR001296">
    <property type="entry name" value="Glyco_trans_1"/>
</dbReference>